<organism evidence="8 9">
    <name type="scientific">Larkinella insperata</name>
    <dbReference type="NCBI Taxonomy" id="332158"/>
    <lineage>
        <taxon>Bacteria</taxon>
        <taxon>Pseudomonadati</taxon>
        <taxon>Bacteroidota</taxon>
        <taxon>Cytophagia</taxon>
        <taxon>Cytophagales</taxon>
        <taxon>Spirosomataceae</taxon>
        <taxon>Larkinella</taxon>
    </lineage>
</organism>
<gene>
    <name evidence="8" type="ORF">ACFQ4C_10120</name>
</gene>
<dbReference type="Gene3D" id="2.170.130.10">
    <property type="entry name" value="TonB-dependent receptor, plug domain"/>
    <property type="match status" value="1"/>
</dbReference>
<dbReference type="Pfam" id="PF14905">
    <property type="entry name" value="OMP_b-brl_3"/>
    <property type="match status" value="1"/>
</dbReference>
<dbReference type="Pfam" id="PF13620">
    <property type="entry name" value="CarboxypepD_reg"/>
    <property type="match status" value="1"/>
</dbReference>
<feature type="signal peptide" evidence="5">
    <location>
        <begin position="1"/>
        <end position="21"/>
    </location>
</feature>
<evidence type="ECO:0000313" key="9">
    <source>
        <dbReference type="Proteomes" id="UP001597116"/>
    </source>
</evidence>
<dbReference type="Proteomes" id="UP001597116">
    <property type="component" value="Unassembled WGS sequence"/>
</dbReference>
<keyword evidence="9" id="KW-1185">Reference proteome</keyword>
<dbReference type="InterPro" id="IPR037066">
    <property type="entry name" value="Plug_dom_sf"/>
</dbReference>
<name>A0ABW3Q3D2_9BACT</name>
<feature type="domain" description="TonB-dependent receptor plug" evidence="6">
    <location>
        <begin position="134"/>
        <end position="221"/>
    </location>
</feature>
<evidence type="ECO:0000313" key="8">
    <source>
        <dbReference type="EMBL" id="MFD1141467.1"/>
    </source>
</evidence>
<dbReference type="PANTHER" id="PTHR40980">
    <property type="entry name" value="PLUG DOMAIN-CONTAINING PROTEIN"/>
    <property type="match status" value="1"/>
</dbReference>
<dbReference type="InterPro" id="IPR036942">
    <property type="entry name" value="Beta-barrel_TonB_sf"/>
</dbReference>
<dbReference type="SUPFAM" id="SSF56935">
    <property type="entry name" value="Porins"/>
    <property type="match status" value="1"/>
</dbReference>
<reference evidence="9" key="1">
    <citation type="journal article" date="2019" name="Int. J. Syst. Evol. Microbiol.">
        <title>The Global Catalogue of Microorganisms (GCM) 10K type strain sequencing project: providing services to taxonomists for standard genome sequencing and annotation.</title>
        <authorList>
            <consortium name="The Broad Institute Genomics Platform"/>
            <consortium name="The Broad Institute Genome Sequencing Center for Infectious Disease"/>
            <person name="Wu L."/>
            <person name="Ma J."/>
        </authorList>
    </citation>
    <scope>NUCLEOTIDE SEQUENCE [LARGE SCALE GENOMIC DNA]</scope>
    <source>
        <strain evidence="9">CCUG 55608</strain>
    </source>
</reference>
<dbReference type="SUPFAM" id="SSF49464">
    <property type="entry name" value="Carboxypeptidase regulatory domain-like"/>
    <property type="match status" value="1"/>
</dbReference>
<dbReference type="InterPro" id="IPR008969">
    <property type="entry name" value="CarboxyPept-like_regulatory"/>
</dbReference>
<dbReference type="EMBL" id="JBHTLP010000008">
    <property type="protein sequence ID" value="MFD1141467.1"/>
    <property type="molecule type" value="Genomic_DNA"/>
</dbReference>
<evidence type="ECO:0000256" key="4">
    <source>
        <dbReference type="SAM" id="MobiDB-lite"/>
    </source>
</evidence>
<comment type="subcellular location">
    <subcellularLocation>
        <location evidence="1">Cell outer membrane</location>
    </subcellularLocation>
</comment>
<evidence type="ECO:0000256" key="2">
    <source>
        <dbReference type="ARBA" id="ARBA00023136"/>
    </source>
</evidence>
<keyword evidence="3" id="KW-0998">Cell outer membrane</keyword>
<comment type="caution">
    <text evidence="8">The sequence shown here is derived from an EMBL/GenBank/DDBJ whole genome shotgun (WGS) entry which is preliminary data.</text>
</comment>
<evidence type="ECO:0000259" key="6">
    <source>
        <dbReference type="Pfam" id="PF07715"/>
    </source>
</evidence>
<dbReference type="Pfam" id="PF07715">
    <property type="entry name" value="Plug"/>
    <property type="match status" value="1"/>
</dbReference>
<evidence type="ECO:0000256" key="1">
    <source>
        <dbReference type="ARBA" id="ARBA00004442"/>
    </source>
</evidence>
<dbReference type="Gene3D" id="2.60.40.1120">
    <property type="entry name" value="Carboxypeptidase-like, regulatory domain"/>
    <property type="match status" value="1"/>
</dbReference>
<proteinExistence type="predicted"/>
<feature type="chain" id="PRO_5046243538" evidence="5">
    <location>
        <begin position="22"/>
        <end position="817"/>
    </location>
</feature>
<accession>A0ABW3Q3D2</accession>
<evidence type="ECO:0000259" key="7">
    <source>
        <dbReference type="Pfam" id="PF14905"/>
    </source>
</evidence>
<keyword evidence="2" id="KW-0472">Membrane</keyword>
<keyword evidence="5" id="KW-0732">Signal</keyword>
<dbReference type="InterPro" id="IPR041700">
    <property type="entry name" value="OMP_b-brl_3"/>
</dbReference>
<evidence type="ECO:0000256" key="5">
    <source>
        <dbReference type="SAM" id="SignalP"/>
    </source>
</evidence>
<evidence type="ECO:0000256" key="3">
    <source>
        <dbReference type="ARBA" id="ARBA00023237"/>
    </source>
</evidence>
<sequence>MKTFITAVCAWLVMTSALAQAPVKGKVRGLVIDPSQKPAEFVTILLLKAKDSTLVKGAVTNDKGLYELDNVAEGRYRVATSLMGYQKVYSEPFAIDAANPDVQVKTLTMLEESKKLNEVKVVAKKPFIEQEIDRTVVNVENSIVASGNTALEVLEKAPGVTIDRQNDNIQLKGKSGVMVMIDGKQTYLSGQEVANLLKNTPSDNIEKIEIITNPSSKYDAAGNVGIINIRMKKNKNFGTNGTAIAGVGYGRYEKANASLNLNHRVGKINAFGNYSYFHNRRFQENELNRIIPYNGKVTYFDQASYRPNRFDGHTFRTGVDYFLNKKSTIGVLATGFLNDWRQDNGINNAIIRNEQGQITLKPTTAVSVKNKWSNLTGNVNYKYDFDGKGRELTADLDYSRFNGDSYNSLNTTYRNANDSIAQAPALVRNDMPSAINIWAFKSDYVHPLKKGGKLEAGVKSSSVQSDNNLIYEDFTDGRWIVNPGQSNRFKYTERINAGYVNFAGKLDKKTSIQAGLRLEHTFSRGNSLTLNRVVDRDYTNLFPTLFVSRQLDTNNVLNLSFSRRIDRPNYQNLNPFRFYLDPYTYQQGNPYLKPQFTNSFQLTHVYKGKFSTSLGYSRTIDVIVDEVPGQIPDQNITYVTTDNLATLDNVSLTMSAPVAVTKWWNMQNNVNIFYNKYQSPYLGAQYNVDFVAFNVYTSQNFVLSKGFTAEVFGWYNSKNIYGFYTVRPQGAFGLGVQKSLMNNKATLKLNVNDPFWLNKFQGYAKYQDIDFKIRARWESRIARLTFTYRFGNQNVKAARQRSTSTEAERNRAGGGNN</sequence>
<feature type="region of interest" description="Disordered" evidence="4">
    <location>
        <begin position="797"/>
        <end position="817"/>
    </location>
</feature>
<dbReference type="RefSeq" id="WP_265991874.1">
    <property type="nucleotide sequence ID" value="NZ_CP110973.1"/>
</dbReference>
<dbReference type="PANTHER" id="PTHR40980:SF4">
    <property type="entry name" value="TONB-DEPENDENT RECEPTOR-LIKE BETA-BARREL DOMAIN-CONTAINING PROTEIN"/>
    <property type="match status" value="1"/>
</dbReference>
<dbReference type="Gene3D" id="2.40.170.20">
    <property type="entry name" value="TonB-dependent receptor, beta-barrel domain"/>
    <property type="match status" value="1"/>
</dbReference>
<dbReference type="InterPro" id="IPR012910">
    <property type="entry name" value="Plug_dom"/>
</dbReference>
<protein>
    <submittedName>
        <fullName evidence="8">Outer membrane beta-barrel protein</fullName>
    </submittedName>
</protein>
<feature type="domain" description="Outer membrane protein beta-barrel" evidence="7">
    <location>
        <begin position="384"/>
        <end position="788"/>
    </location>
</feature>